<sequence length="257" mass="27399">MPSPVRLILPLLVLLIAALAWLKPLDQIAEAHAEAGLKRAVASFAAARALNAVISVVQGTEVSGGVVVGVKLAPGQVLDPVNDLIEQFSTLMLAASIAFGAQLLLMQIGAGWLVAAALTVVAVAWAVCCLRGPPPAWLSRVLVALLLVRFIVPVAALTSEYAFQAFMADEYRVHQQGIEQAADSFGALPVAEEAAKLRWWEVRERIDALKAAAERIVDHTIRIAVVFLLQTLVLPVLVMWGMLQAGRLLLSPRGQGA</sequence>
<feature type="transmembrane region" description="Helical" evidence="1">
    <location>
        <begin position="223"/>
        <end position="243"/>
    </location>
</feature>
<evidence type="ECO:0000313" key="2">
    <source>
        <dbReference type="EMBL" id="MFD1265490.1"/>
    </source>
</evidence>
<keyword evidence="1" id="KW-1133">Transmembrane helix</keyword>
<feature type="transmembrane region" description="Helical" evidence="1">
    <location>
        <begin position="137"/>
        <end position="157"/>
    </location>
</feature>
<keyword evidence="1" id="KW-0472">Membrane</keyword>
<evidence type="ECO:0000313" key="3">
    <source>
        <dbReference type="Proteomes" id="UP001597158"/>
    </source>
</evidence>
<proteinExistence type="predicted"/>
<organism evidence="2 3">
    <name type="scientific">Thauera mechernichensis</name>
    <dbReference type="NCBI Taxonomy" id="82788"/>
    <lineage>
        <taxon>Bacteria</taxon>
        <taxon>Pseudomonadati</taxon>
        <taxon>Pseudomonadota</taxon>
        <taxon>Betaproteobacteria</taxon>
        <taxon>Rhodocyclales</taxon>
        <taxon>Zoogloeaceae</taxon>
        <taxon>Thauera</taxon>
    </lineage>
</organism>
<feature type="transmembrane region" description="Helical" evidence="1">
    <location>
        <begin position="110"/>
        <end position="130"/>
    </location>
</feature>
<dbReference type="EMBL" id="JBHTMC010000034">
    <property type="protein sequence ID" value="MFD1265490.1"/>
    <property type="molecule type" value="Genomic_DNA"/>
</dbReference>
<name>A0ABW3WJL8_9RHOO</name>
<dbReference type="RefSeq" id="WP_002926259.1">
    <property type="nucleotide sequence ID" value="NZ_JARQZE010000006.1"/>
</dbReference>
<protein>
    <submittedName>
        <fullName evidence="2">Uncharacterized protein</fullName>
    </submittedName>
</protein>
<accession>A0ABW3WJL8</accession>
<evidence type="ECO:0000256" key="1">
    <source>
        <dbReference type="SAM" id="Phobius"/>
    </source>
</evidence>
<keyword evidence="3" id="KW-1185">Reference proteome</keyword>
<gene>
    <name evidence="2" type="ORF">ACFQ4M_18100</name>
</gene>
<dbReference type="Proteomes" id="UP001597158">
    <property type="component" value="Unassembled WGS sequence"/>
</dbReference>
<comment type="caution">
    <text evidence="2">The sequence shown here is derived from an EMBL/GenBank/DDBJ whole genome shotgun (WGS) entry which is preliminary data.</text>
</comment>
<reference evidence="3" key="1">
    <citation type="journal article" date="2019" name="Int. J. Syst. Evol. Microbiol.">
        <title>The Global Catalogue of Microorganisms (GCM) 10K type strain sequencing project: providing services to taxonomists for standard genome sequencing and annotation.</title>
        <authorList>
            <consortium name="The Broad Institute Genomics Platform"/>
            <consortium name="The Broad Institute Genome Sequencing Center for Infectious Disease"/>
            <person name="Wu L."/>
            <person name="Ma J."/>
        </authorList>
    </citation>
    <scope>NUCLEOTIDE SEQUENCE [LARGE SCALE GENOMIC DNA]</scope>
    <source>
        <strain evidence="3">CCUG 48884</strain>
    </source>
</reference>
<keyword evidence="1" id="KW-0812">Transmembrane</keyword>